<dbReference type="PROSITE" id="PS51273">
    <property type="entry name" value="GATASE_TYPE_1"/>
    <property type="match status" value="1"/>
</dbReference>
<dbReference type="Gene3D" id="3.40.50.880">
    <property type="match status" value="1"/>
</dbReference>
<dbReference type="AlphaFoldDB" id="A0A840TJ99"/>
<feature type="domain" description="Glutamine amidotransferase" evidence="2">
    <location>
        <begin position="75"/>
        <end position="190"/>
    </location>
</feature>
<keyword evidence="3" id="KW-0315">Glutamine amidotransferase</keyword>
<dbReference type="CDD" id="cd01741">
    <property type="entry name" value="GATase1_1"/>
    <property type="match status" value="1"/>
</dbReference>
<dbReference type="EMBL" id="JACHGF010000003">
    <property type="protein sequence ID" value="MBB5284276.1"/>
    <property type="molecule type" value="Genomic_DNA"/>
</dbReference>
<gene>
    <name evidence="3" type="ORF">HNQ92_002419</name>
</gene>
<accession>A0A840TJ99</accession>
<dbReference type="InterPro" id="IPR017926">
    <property type="entry name" value="GATASE"/>
</dbReference>
<organism evidence="3 4">
    <name type="scientific">Rhabdobacter roseus</name>
    <dbReference type="NCBI Taxonomy" id="1655419"/>
    <lineage>
        <taxon>Bacteria</taxon>
        <taxon>Pseudomonadati</taxon>
        <taxon>Bacteroidota</taxon>
        <taxon>Cytophagia</taxon>
        <taxon>Cytophagales</taxon>
        <taxon>Cytophagaceae</taxon>
        <taxon>Rhabdobacter</taxon>
    </lineage>
</organism>
<dbReference type="Proteomes" id="UP000557307">
    <property type="component" value="Unassembled WGS sequence"/>
</dbReference>
<evidence type="ECO:0000256" key="1">
    <source>
        <dbReference type="SAM" id="MobiDB-lite"/>
    </source>
</evidence>
<keyword evidence="4" id="KW-1185">Reference proteome</keyword>
<proteinExistence type="predicted"/>
<dbReference type="GO" id="GO:0016740">
    <property type="term" value="F:transferase activity"/>
    <property type="evidence" value="ECO:0007669"/>
    <property type="project" value="UniProtKB-KW"/>
</dbReference>
<dbReference type="PANTHER" id="PTHR42695">
    <property type="entry name" value="GLUTAMINE AMIDOTRANSFERASE YLR126C-RELATED"/>
    <property type="match status" value="1"/>
</dbReference>
<protein>
    <submittedName>
        <fullName evidence="3">GMP synthase-like glutamine amidotransferase</fullName>
    </submittedName>
</protein>
<dbReference type="GO" id="GO:0005829">
    <property type="term" value="C:cytosol"/>
    <property type="evidence" value="ECO:0007669"/>
    <property type="project" value="TreeGrafter"/>
</dbReference>
<name>A0A840TJ99_9BACT</name>
<dbReference type="InterPro" id="IPR029062">
    <property type="entry name" value="Class_I_gatase-like"/>
</dbReference>
<reference evidence="3 4" key="1">
    <citation type="submission" date="2020-08" db="EMBL/GenBank/DDBJ databases">
        <title>Genomic Encyclopedia of Type Strains, Phase IV (KMG-IV): sequencing the most valuable type-strain genomes for metagenomic binning, comparative biology and taxonomic classification.</title>
        <authorList>
            <person name="Goeker M."/>
        </authorList>
    </citation>
    <scope>NUCLEOTIDE SEQUENCE [LARGE SCALE GENOMIC DNA]</scope>
    <source>
        <strain evidence="3 4">DSM 105074</strain>
    </source>
</reference>
<evidence type="ECO:0000313" key="4">
    <source>
        <dbReference type="Proteomes" id="UP000557307"/>
    </source>
</evidence>
<dbReference type="SUPFAM" id="SSF52317">
    <property type="entry name" value="Class I glutamine amidotransferase-like"/>
    <property type="match status" value="1"/>
</dbReference>
<dbReference type="RefSeq" id="WP_184174226.1">
    <property type="nucleotide sequence ID" value="NZ_JACHGF010000003.1"/>
</dbReference>
<feature type="region of interest" description="Disordered" evidence="1">
    <location>
        <begin position="238"/>
        <end position="258"/>
    </location>
</feature>
<keyword evidence="3" id="KW-0808">Transferase</keyword>
<sequence length="258" mass="28682">MKIGLLECDHVREEFRHIAGDYRDMFPALFREVAPYWTFTFFDVCNDAFPASVHDCDAYICTGSKYSVYDDEPWIHRLQEFVRQLYNSQKPYVGVCFGHQLLAEALGGKVQKAETGWCVGVHGFELVQPEAWMQPALPAFNSLMMCQDQVLALPPEGTLLARTPSCAVGMFRVGTFMLGIQAHPEFTKEYDEALIRARVDRIGTLGVEAGLQSLALATDQLVFAEWIVRFVEAAQGSLGGTSPAAPRDLGFSPNHIPG</sequence>
<evidence type="ECO:0000259" key="2">
    <source>
        <dbReference type="Pfam" id="PF00117"/>
    </source>
</evidence>
<evidence type="ECO:0000313" key="3">
    <source>
        <dbReference type="EMBL" id="MBB5284276.1"/>
    </source>
</evidence>
<dbReference type="InterPro" id="IPR044992">
    <property type="entry name" value="ChyE-like"/>
</dbReference>
<dbReference type="PANTHER" id="PTHR42695:SF5">
    <property type="entry name" value="GLUTAMINE AMIDOTRANSFERASE YLR126C-RELATED"/>
    <property type="match status" value="1"/>
</dbReference>
<dbReference type="Pfam" id="PF00117">
    <property type="entry name" value="GATase"/>
    <property type="match status" value="1"/>
</dbReference>
<comment type="caution">
    <text evidence="3">The sequence shown here is derived from an EMBL/GenBank/DDBJ whole genome shotgun (WGS) entry which is preliminary data.</text>
</comment>